<name>A0A382LXR0_9ZZZZ</name>
<reference evidence="1" key="1">
    <citation type="submission" date="2018-05" db="EMBL/GenBank/DDBJ databases">
        <authorList>
            <person name="Lanie J.A."/>
            <person name="Ng W.-L."/>
            <person name="Kazmierczak K.M."/>
            <person name="Andrzejewski T.M."/>
            <person name="Davidsen T.M."/>
            <person name="Wayne K.J."/>
            <person name="Tettelin H."/>
            <person name="Glass J.I."/>
            <person name="Rusch D."/>
            <person name="Podicherti R."/>
            <person name="Tsui H.-C.T."/>
            <person name="Winkler M.E."/>
        </authorList>
    </citation>
    <scope>NUCLEOTIDE SEQUENCE</scope>
</reference>
<feature type="non-terminal residue" evidence="1">
    <location>
        <position position="238"/>
    </location>
</feature>
<dbReference type="Gene3D" id="2.60.120.260">
    <property type="entry name" value="Galactose-binding domain-like"/>
    <property type="match status" value="1"/>
</dbReference>
<protein>
    <submittedName>
        <fullName evidence="1">Uncharacterized protein</fullName>
    </submittedName>
</protein>
<dbReference type="AlphaFoldDB" id="A0A382LXR0"/>
<evidence type="ECO:0000313" key="1">
    <source>
        <dbReference type="EMBL" id="SVC41544.1"/>
    </source>
</evidence>
<dbReference type="EMBL" id="UINC01089990">
    <property type="protein sequence ID" value="SVC41544.1"/>
    <property type="molecule type" value="Genomic_DNA"/>
</dbReference>
<sequence>MRWLFFLGCFSALPLFADDDLVALRREYNQAAASVDTLVRLYGEERLSELAGQAGDEGILPPGSKLVLIFWADDEAELFLNDNRIGDTRLTPTRIEIPEIYLRESNTLRAHCWDTDRVESGFMAGLYLQDAGAHLRRVLVTDEKSWWVKGALAEERYYINAHPDIPGAEVIWGAGLFGEIVLQTSFDAARLRQVSKGQPLQASAPSVRREPMETHLVVSRLVQLQDQRMDLARRLEAR</sequence>
<gene>
    <name evidence="1" type="ORF">METZ01_LOCUS294398</name>
</gene>
<proteinExistence type="predicted"/>
<organism evidence="1">
    <name type="scientific">marine metagenome</name>
    <dbReference type="NCBI Taxonomy" id="408172"/>
    <lineage>
        <taxon>unclassified sequences</taxon>
        <taxon>metagenomes</taxon>
        <taxon>ecological metagenomes</taxon>
    </lineage>
</organism>
<accession>A0A382LXR0</accession>